<dbReference type="GO" id="GO:0016491">
    <property type="term" value="F:oxidoreductase activity"/>
    <property type="evidence" value="ECO:0007669"/>
    <property type="project" value="UniProtKB-KW"/>
</dbReference>
<feature type="transmembrane region" description="Helical" evidence="7">
    <location>
        <begin position="72"/>
        <end position="92"/>
    </location>
</feature>
<evidence type="ECO:0000256" key="4">
    <source>
        <dbReference type="ARBA" id="ARBA00023002"/>
    </source>
</evidence>
<dbReference type="GO" id="GO:0046872">
    <property type="term" value="F:metal ion binding"/>
    <property type="evidence" value="ECO:0007669"/>
    <property type="project" value="UniProtKB-KW"/>
</dbReference>
<dbReference type="Gene3D" id="1.20.950.20">
    <property type="entry name" value="Transmembrane di-heme cytochromes, Chain C"/>
    <property type="match status" value="1"/>
</dbReference>
<dbReference type="PANTHER" id="PTHR43255:SF1">
    <property type="entry name" value="IRON-SULFUR-BINDING OXIDOREDUCTASE FADF-RELATED"/>
    <property type="match status" value="1"/>
</dbReference>
<evidence type="ECO:0000313" key="9">
    <source>
        <dbReference type="EMBL" id="AIE92791.1"/>
    </source>
</evidence>
<dbReference type="GO" id="GO:0005886">
    <property type="term" value="C:plasma membrane"/>
    <property type="evidence" value="ECO:0007669"/>
    <property type="project" value="TreeGrafter"/>
</dbReference>
<organism evidence="9">
    <name type="scientific">uncultured marine group II/III euryarchaeote AD1000_28_C09</name>
    <dbReference type="NCBI Taxonomy" id="1457746"/>
    <lineage>
        <taxon>Archaea</taxon>
        <taxon>Methanobacteriati</taxon>
        <taxon>Methanobacteriota</taxon>
        <taxon>environmental samples</taxon>
    </lineage>
</organism>
<dbReference type="InterPro" id="IPR017900">
    <property type="entry name" value="4Fe4S_Fe_S_CS"/>
</dbReference>
<protein>
    <submittedName>
        <fullName evidence="9">Putative Fe-S oxidoreductase</fullName>
    </submittedName>
</protein>
<evidence type="ECO:0000259" key="8">
    <source>
        <dbReference type="PROSITE" id="PS51379"/>
    </source>
</evidence>
<dbReference type="Pfam" id="PF13237">
    <property type="entry name" value="Fer4_10"/>
    <property type="match status" value="1"/>
</dbReference>
<dbReference type="PANTHER" id="PTHR43255">
    <property type="entry name" value="IRON-SULFUR-BINDING OXIDOREDUCTASE FADF-RELATED-RELATED"/>
    <property type="match status" value="1"/>
</dbReference>
<feature type="transmembrane region" description="Helical" evidence="7">
    <location>
        <begin position="112"/>
        <end position="132"/>
    </location>
</feature>
<keyword evidence="4" id="KW-0560">Oxidoreductase</keyword>
<evidence type="ECO:0000256" key="3">
    <source>
        <dbReference type="ARBA" id="ARBA00022723"/>
    </source>
</evidence>
<dbReference type="GO" id="GO:0051539">
    <property type="term" value="F:4 iron, 4 sulfur cluster binding"/>
    <property type="evidence" value="ECO:0007669"/>
    <property type="project" value="UniProtKB-KW"/>
</dbReference>
<feature type="domain" description="4Fe-4S ferredoxin-type" evidence="8">
    <location>
        <begin position="283"/>
        <end position="313"/>
    </location>
</feature>
<dbReference type="InterPro" id="IPR036197">
    <property type="entry name" value="NarG-like_sf"/>
</dbReference>
<dbReference type="EMBL" id="KF900376">
    <property type="protein sequence ID" value="AIE92791.1"/>
    <property type="molecule type" value="Genomic_DNA"/>
</dbReference>
<dbReference type="AlphaFoldDB" id="A0A075FTI8"/>
<name>A0A075FTI8_9EURY</name>
<dbReference type="Pfam" id="PF02754">
    <property type="entry name" value="CCG"/>
    <property type="match status" value="2"/>
</dbReference>
<keyword evidence="3" id="KW-0479">Metal-binding</keyword>
<feature type="transmembrane region" description="Helical" evidence="7">
    <location>
        <begin position="12"/>
        <end position="38"/>
    </location>
</feature>
<dbReference type="SUPFAM" id="SSF46548">
    <property type="entry name" value="alpha-helical ferredoxin"/>
    <property type="match status" value="1"/>
</dbReference>
<dbReference type="PROSITE" id="PS51379">
    <property type="entry name" value="4FE4S_FER_2"/>
    <property type="match status" value="2"/>
</dbReference>
<keyword evidence="7" id="KW-1133">Transmembrane helix</keyword>
<dbReference type="InterPro" id="IPR009051">
    <property type="entry name" value="Helical_ferredxn"/>
</dbReference>
<sequence length="663" mass="74351">MTPFHDYYGIEWYLILLAWSAIALGSHFYQVGFVVRLIRLGKDDDRFNSWKQRLTEFLRDWLGQRKVVEDKVAGYAHALIFWGFLLLVSDVVDLGTGGLLQEFLSKIQLDGIWNLSVDLGYAMATIGILIALYRRIIIRPAKLKGASIEGPLILLAILGIILTAFIVEAGNMIGEETKYNPWEPIGVLFAKQMEGMDHDTIARMVDVSYWLHMILIGGFLIEIPQTKHSHLIGTIPNVMFQDHDPMGAMIPMQTDENNEAVKTDDLDFDNLTLGVNKFTDFTWRQLSDGWACTACARCQDVCPAYNSGKTLNPMQIVMDVKDYGREHGSLLLTGKEPEETMVDRFTPDAIWACTTCYACVEACPVHIEHVPKLTDTRRHLVMEASDFPEELQNLFNNLERNSNPWGLGAHTRADWAEGLDLKVGEPAEYLFFVGCAGSFDDRNKKVSRATAKLLKEAGVDFSILGEMETCNGDPARRAGNEFLFQMMAEMNVDNLNSLGTLKVITACPHCFHTIGKEYEKYGGKYEVYHHSQVLNKLRQEEKLKIRDFEDKVTFHDPCYLGRIGGETEAPRGALGGDLIEMERHGTNSFCCGGGGARVWMEEDADKRVNEIRAKEASKTGADCVAVGCPFCMTMMSDGLKSIGDDKQVKDISEIMLENLEAKT</sequence>
<feature type="transmembrane region" description="Helical" evidence="7">
    <location>
        <begin position="152"/>
        <end position="173"/>
    </location>
</feature>
<feature type="domain" description="4Fe-4S ferredoxin-type" evidence="8">
    <location>
        <begin position="343"/>
        <end position="373"/>
    </location>
</feature>
<evidence type="ECO:0000256" key="5">
    <source>
        <dbReference type="ARBA" id="ARBA00023004"/>
    </source>
</evidence>
<reference evidence="9" key="1">
    <citation type="journal article" date="2014" name="Genome Biol. Evol.">
        <title>Pangenome evidence for extensive interdomain horizontal transfer affecting lineage core and shell genes in uncultured planktonic thaumarchaeota and euryarchaeota.</title>
        <authorList>
            <person name="Deschamps P."/>
            <person name="Zivanovic Y."/>
            <person name="Moreira D."/>
            <person name="Rodriguez-Valera F."/>
            <person name="Lopez-Garcia P."/>
        </authorList>
    </citation>
    <scope>NUCLEOTIDE SEQUENCE</scope>
</reference>
<keyword evidence="7" id="KW-0472">Membrane</keyword>
<accession>A0A075FTI8</accession>
<keyword evidence="7" id="KW-0812">Transmembrane</keyword>
<keyword evidence="2" id="KW-0004">4Fe-4S</keyword>
<comment type="similarity">
    <text evidence="1">Belongs to the HdrC family.</text>
</comment>
<dbReference type="PROSITE" id="PS00198">
    <property type="entry name" value="4FE4S_FER_1"/>
    <property type="match status" value="2"/>
</dbReference>
<evidence type="ECO:0000256" key="2">
    <source>
        <dbReference type="ARBA" id="ARBA00022485"/>
    </source>
</evidence>
<dbReference type="InterPro" id="IPR004017">
    <property type="entry name" value="Cys_rich_dom"/>
</dbReference>
<dbReference type="InterPro" id="IPR051460">
    <property type="entry name" value="HdrC_iron-sulfur_subunit"/>
</dbReference>
<evidence type="ECO:0000256" key="6">
    <source>
        <dbReference type="ARBA" id="ARBA00023014"/>
    </source>
</evidence>
<evidence type="ECO:0000256" key="1">
    <source>
        <dbReference type="ARBA" id="ARBA00007097"/>
    </source>
</evidence>
<evidence type="ECO:0000256" key="7">
    <source>
        <dbReference type="SAM" id="Phobius"/>
    </source>
</evidence>
<dbReference type="Gene3D" id="1.10.1060.10">
    <property type="entry name" value="Alpha-helical ferredoxin"/>
    <property type="match status" value="1"/>
</dbReference>
<keyword evidence="5" id="KW-0408">Iron</keyword>
<dbReference type="SUPFAM" id="SSF103501">
    <property type="entry name" value="Respiratory nitrate reductase 1 gamma chain"/>
    <property type="match status" value="1"/>
</dbReference>
<proteinExistence type="inferred from homology"/>
<dbReference type="InterPro" id="IPR017896">
    <property type="entry name" value="4Fe4S_Fe-S-bd"/>
</dbReference>
<keyword evidence="6" id="KW-0411">Iron-sulfur</keyword>